<protein>
    <recommendedName>
        <fullName evidence="5">Release factor glutamine methyltransferase</fullName>
        <shortName evidence="5">RF MTase</shortName>
        <ecNumber evidence="5">2.1.1.297</ecNumber>
    </recommendedName>
    <alternativeName>
        <fullName evidence="5">N5-glutamine methyltransferase PrmC</fullName>
    </alternativeName>
    <alternativeName>
        <fullName evidence="5">Protein-(glutamine-N5) MTase PrmC</fullName>
    </alternativeName>
    <alternativeName>
        <fullName evidence="5">Protein-glutamine N-methyltransferase PrmC</fullName>
    </alternativeName>
</protein>
<dbReference type="Gene3D" id="1.10.8.10">
    <property type="entry name" value="DNA helicase RuvA subunit, C-terminal domain"/>
    <property type="match status" value="1"/>
</dbReference>
<dbReference type="NCBIfam" id="TIGR03534">
    <property type="entry name" value="RF_mod_PrmC"/>
    <property type="match status" value="1"/>
</dbReference>
<accession>A0A1S6IPI4</accession>
<dbReference type="EMBL" id="CP019728">
    <property type="protein sequence ID" value="AQS53474.1"/>
    <property type="molecule type" value="Genomic_DNA"/>
</dbReference>
<comment type="similarity">
    <text evidence="5">Belongs to the protein N5-glutamine methyltransferase family. PrmC subfamily.</text>
</comment>
<dbReference type="GO" id="GO:0003676">
    <property type="term" value="F:nucleic acid binding"/>
    <property type="evidence" value="ECO:0007669"/>
    <property type="project" value="InterPro"/>
</dbReference>
<evidence type="ECO:0000256" key="1">
    <source>
        <dbReference type="ARBA" id="ARBA00022603"/>
    </source>
</evidence>
<dbReference type="InterPro" id="IPR019874">
    <property type="entry name" value="RF_methyltr_PrmC"/>
</dbReference>
<comment type="caution">
    <text evidence="5">Lacks conserved residue(s) required for the propagation of feature annotation.</text>
</comment>
<feature type="binding site" evidence="5">
    <location>
        <begin position="192"/>
        <end position="195"/>
    </location>
    <ligand>
        <name>substrate</name>
    </ligand>
</feature>
<dbReference type="Pfam" id="PF05175">
    <property type="entry name" value="MTS"/>
    <property type="match status" value="1"/>
</dbReference>
<keyword evidence="2 5" id="KW-0808">Transferase</keyword>
<evidence type="ECO:0000259" key="7">
    <source>
        <dbReference type="Pfam" id="PF17827"/>
    </source>
</evidence>
<feature type="binding site" evidence="5">
    <location>
        <begin position="127"/>
        <end position="131"/>
    </location>
    <ligand>
        <name>S-adenosyl-L-methionine</name>
        <dbReference type="ChEBI" id="CHEBI:59789"/>
    </ligand>
</feature>
<dbReference type="EC" id="2.1.1.297" evidence="5"/>
<dbReference type="CDD" id="cd02440">
    <property type="entry name" value="AdoMet_MTases"/>
    <property type="match status" value="1"/>
</dbReference>
<dbReference type="SUPFAM" id="SSF53335">
    <property type="entry name" value="S-adenosyl-L-methionine-dependent methyltransferases"/>
    <property type="match status" value="1"/>
</dbReference>
<dbReference type="RefSeq" id="WP_062469093.1">
    <property type="nucleotide sequence ID" value="NZ_BBYN01000010.1"/>
</dbReference>
<feature type="binding site" evidence="5">
    <location>
        <position position="150"/>
    </location>
    <ligand>
        <name>S-adenosyl-L-methionine</name>
        <dbReference type="ChEBI" id="CHEBI:59789"/>
    </ligand>
</feature>
<gene>
    <name evidence="5 8" type="primary">prmC</name>
    <name evidence="8" type="ORF">BW727_101106</name>
</gene>
<feature type="domain" description="Methyltransferase small" evidence="6">
    <location>
        <begin position="109"/>
        <end position="201"/>
    </location>
</feature>
<evidence type="ECO:0000256" key="3">
    <source>
        <dbReference type="ARBA" id="ARBA00022691"/>
    </source>
</evidence>
<dbReference type="AlphaFoldDB" id="A0A1S6IPI4"/>
<dbReference type="GO" id="GO:0102559">
    <property type="term" value="F:peptide chain release factor N(5)-glutamine methyltransferase activity"/>
    <property type="evidence" value="ECO:0007669"/>
    <property type="project" value="UniProtKB-EC"/>
</dbReference>
<reference evidence="8 9" key="1">
    <citation type="journal article" date="2014" name="Int. J. Syst. Evol. Microbiol.">
        <title>Jeotgalibaca dankookensis gen. nov., sp. nov., a member of the family Carnobacteriaceae, isolated from seujeot (Korean traditional food).</title>
        <authorList>
            <person name="Lee D.G."/>
            <person name="Trujillo M.E."/>
            <person name="Kang H."/>
            <person name="Ahn T.Y."/>
        </authorList>
    </citation>
    <scope>NUCLEOTIDE SEQUENCE [LARGE SCALE GENOMIC DNA]</scope>
    <source>
        <strain evidence="8 9">EX-07</strain>
    </source>
</reference>
<dbReference type="InterPro" id="IPR040758">
    <property type="entry name" value="PrmC_N"/>
</dbReference>
<sequence>MEILRKRTYQQTVQQGARYLELNNKHTYVAERLLLDRLDWNKTDFIKHLNQEMPEDIFLQYLDDLNQFIEGKPVQYIVGKEWFYGLPLKVNSDTLIPRSETEELVQIALTHLNKKVGTQPLKTLDIGTGSGAIAITMKHERNQDSVTATDISEKALRVAEENARNHQLDIRFLQGDLLEPVSLETFDCIISNPPYISYSETELMDESVLEYEPHSALFAGNEGMSLYERLAYSLPFSLKTDGCLFMEIGFQQGEKLLELYKKAFPDKEVLIQQDINGLDRMLIVK</sequence>
<dbReference type="PANTHER" id="PTHR18895:SF74">
    <property type="entry name" value="MTRF1L RELEASE FACTOR GLUTAMINE METHYLTRANSFERASE"/>
    <property type="match status" value="1"/>
</dbReference>
<evidence type="ECO:0000256" key="5">
    <source>
        <dbReference type="HAMAP-Rule" id="MF_02126"/>
    </source>
</evidence>
<keyword evidence="3 5" id="KW-0949">S-adenosyl-L-methionine</keyword>
<feature type="binding site" evidence="5">
    <location>
        <position position="192"/>
    </location>
    <ligand>
        <name>S-adenosyl-L-methionine</name>
        <dbReference type="ChEBI" id="CHEBI:59789"/>
    </ligand>
</feature>
<dbReference type="Proteomes" id="UP000188993">
    <property type="component" value="Chromosome"/>
</dbReference>
<dbReference type="PANTHER" id="PTHR18895">
    <property type="entry name" value="HEMK METHYLTRANSFERASE"/>
    <property type="match status" value="1"/>
</dbReference>
<dbReference type="InterPro" id="IPR004556">
    <property type="entry name" value="HemK-like"/>
</dbReference>
<evidence type="ECO:0000256" key="2">
    <source>
        <dbReference type="ARBA" id="ARBA00022679"/>
    </source>
</evidence>
<dbReference type="NCBIfam" id="TIGR00536">
    <property type="entry name" value="hemK_fam"/>
    <property type="match status" value="1"/>
</dbReference>
<comment type="function">
    <text evidence="5">Methylates the class 1 translation termination release factors RF1/PrfA and RF2/PrfB on the glutamine residue of the universally conserved GGQ motif.</text>
</comment>
<dbReference type="GO" id="GO:0032259">
    <property type="term" value="P:methylation"/>
    <property type="evidence" value="ECO:0007669"/>
    <property type="project" value="UniProtKB-KW"/>
</dbReference>
<dbReference type="InterPro" id="IPR029063">
    <property type="entry name" value="SAM-dependent_MTases_sf"/>
</dbReference>
<dbReference type="Gene3D" id="3.40.50.150">
    <property type="entry name" value="Vaccinia Virus protein VP39"/>
    <property type="match status" value="1"/>
</dbReference>
<evidence type="ECO:0000313" key="8">
    <source>
        <dbReference type="EMBL" id="AQS53474.1"/>
    </source>
</evidence>
<evidence type="ECO:0000259" key="6">
    <source>
        <dbReference type="Pfam" id="PF05175"/>
    </source>
</evidence>
<keyword evidence="9" id="KW-1185">Reference proteome</keyword>
<proteinExistence type="inferred from homology"/>
<dbReference type="PROSITE" id="PS00092">
    <property type="entry name" value="N6_MTASE"/>
    <property type="match status" value="1"/>
</dbReference>
<dbReference type="InterPro" id="IPR002052">
    <property type="entry name" value="DNA_methylase_N6_adenine_CS"/>
</dbReference>
<dbReference type="InterPro" id="IPR050320">
    <property type="entry name" value="N5-glutamine_MTase"/>
</dbReference>
<dbReference type="HAMAP" id="MF_02126">
    <property type="entry name" value="RF_methyltr_PrmC"/>
    <property type="match status" value="1"/>
</dbReference>
<feature type="domain" description="Release factor glutamine methyltransferase N-terminal" evidence="7">
    <location>
        <begin position="13"/>
        <end position="79"/>
    </location>
</feature>
<organism evidence="8 9">
    <name type="scientific">Jeotgalibaca dankookensis</name>
    <dbReference type="NCBI Taxonomy" id="708126"/>
    <lineage>
        <taxon>Bacteria</taxon>
        <taxon>Bacillati</taxon>
        <taxon>Bacillota</taxon>
        <taxon>Bacilli</taxon>
        <taxon>Lactobacillales</taxon>
        <taxon>Carnobacteriaceae</taxon>
        <taxon>Jeotgalibaca</taxon>
    </lineage>
</organism>
<evidence type="ECO:0000256" key="4">
    <source>
        <dbReference type="ARBA" id="ARBA00048391"/>
    </source>
</evidence>
<keyword evidence="1 5" id="KW-0489">Methyltransferase</keyword>
<evidence type="ECO:0000313" key="9">
    <source>
        <dbReference type="Proteomes" id="UP000188993"/>
    </source>
</evidence>
<comment type="catalytic activity">
    <reaction evidence="4 5">
        <text>L-glutaminyl-[peptide chain release factor] + S-adenosyl-L-methionine = N(5)-methyl-L-glutaminyl-[peptide chain release factor] + S-adenosyl-L-homocysteine + H(+)</text>
        <dbReference type="Rhea" id="RHEA:42896"/>
        <dbReference type="Rhea" id="RHEA-COMP:10271"/>
        <dbReference type="Rhea" id="RHEA-COMP:10272"/>
        <dbReference type="ChEBI" id="CHEBI:15378"/>
        <dbReference type="ChEBI" id="CHEBI:30011"/>
        <dbReference type="ChEBI" id="CHEBI:57856"/>
        <dbReference type="ChEBI" id="CHEBI:59789"/>
        <dbReference type="ChEBI" id="CHEBI:61891"/>
        <dbReference type="EC" id="2.1.1.297"/>
    </reaction>
</comment>
<dbReference type="Pfam" id="PF17827">
    <property type="entry name" value="PrmC_N"/>
    <property type="match status" value="1"/>
</dbReference>
<dbReference type="KEGG" id="jda:BW727_101106"/>
<dbReference type="InterPro" id="IPR007848">
    <property type="entry name" value="Small_mtfrase_dom"/>
</dbReference>
<dbReference type="STRING" id="708126.BW727_101106"/>
<name>A0A1S6IPI4_9LACT</name>